<keyword evidence="1" id="KW-0560">Oxidoreductase</keyword>
<dbReference type="PANTHER" id="PTHR30466">
    <property type="entry name" value="FLAVIN REDUCTASE"/>
    <property type="match status" value="1"/>
</dbReference>
<reference evidence="5" key="1">
    <citation type="journal article" date="2015" name="Genome Announc.">
        <title>Genome sequence of the AIDS-associated pathogen Penicillium marneffei (ATCC18224) and its near taxonomic relative Talaromyces stipitatus (ATCC10500).</title>
        <authorList>
            <person name="Nierman W.C."/>
            <person name="Fedorova-Abrams N.D."/>
            <person name="Andrianopoulos A."/>
        </authorList>
    </citation>
    <scope>NUCLEOTIDE SEQUENCE [LARGE SCALE GENOMIC DNA]</scope>
    <source>
        <strain evidence="5">ATCC 10500 / CBS 375.48 / QM 6759 / NRRL 1006</strain>
    </source>
</reference>
<sequence>MYVDGVDVEEVGEDFSMVLDKVVDGPVPDVARRKEVLSDMARQLIQILIVLSRHLRASGFAGNMKLLISPQLSVRATQRRGLYEFSNSQSTCQCRPFSSTTTKLSKHHHKPSDPETESSLSHKIRLLMRRIPHPVAIVTAYSSSSTSTTRPSPRGMTVSSFNTVTLHPKPIITFNVRQPSETLAALQSSGRFLVHLLAPTTTMARLARNFSRGNVNVELDRFEFIEFDSLKQDSISSSGDNKTSERILPRLIRRRNNDEAKHDTKEEEDFTFILECEYLPDKSVQVYDHMIVLGNVQRILSPGTTGDTALQQGPEASRHTKEDFCLMYADTRFWEMGEEA</sequence>
<dbReference type="OrthoDB" id="2015405at2759"/>
<keyword evidence="5" id="KW-1185">Reference proteome</keyword>
<evidence type="ECO:0000259" key="3">
    <source>
        <dbReference type="SMART" id="SM00903"/>
    </source>
</evidence>
<dbReference type="VEuPathDB" id="FungiDB:TSTA_078730"/>
<proteinExistence type="predicted"/>
<name>B8LXL7_TALSN</name>
<dbReference type="EMBL" id="EQ962652">
    <property type="protein sequence ID" value="EED24519.1"/>
    <property type="molecule type" value="Genomic_DNA"/>
</dbReference>
<dbReference type="GO" id="GO:0042602">
    <property type="term" value="F:riboflavin reductase (NADPH) activity"/>
    <property type="evidence" value="ECO:0007669"/>
    <property type="project" value="TreeGrafter"/>
</dbReference>
<accession>B8LXL7</accession>
<feature type="domain" description="Flavin reductase like" evidence="3">
    <location>
        <begin position="128"/>
        <end position="307"/>
    </location>
</feature>
<dbReference type="Pfam" id="PF01613">
    <property type="entry name" value="Flavin_Reduct"/>
    <property type="match status" value="1"/>
</dbReference>
<dbReference type="RefSeq" id="XP_002341906.1">
    <property type="nucleotide sequence ID" value="XM_002341865.1"/>
</dbReference>
<dbReference type="SUPFAM" id="SSF50475">
    <property type="entry name" value="FMN-binding split barrel"/>
    <property type="match status" value="1"/>
</dbReference>
<feature type="region of interest" description="Disordered" evidence="2">
    <location>
        <begin position="96"/>
        <end position="118"/>
    </location>
</feature>
<dbReference type="InterPro" id="IPR012349">
    <property type="entry name" value="Split_barrel_FMN-bd"/>
</dbReference>
<dbReference type="SMART" id="SM00903">
    <property type="entry name" value="Flavin_Reduct"/>
    <property type="match status" value="1"/>
</dbReference>
<dbReference type="Proteomes" id="UP000001745">
    <property type="component" value="Unassembled WGS sequence"/>
</dbReference>
<dbReference type="GO" id="GO:0010181">
    <property type="term" value="F:FMN binding"/>
    <property type="evidence" value="ECO:0007669"/>
    <property type="project" value="InterPro"/>
</dbReference>
<dbReference type="eggNOG" id="ENOG502SB89">
    <property type="taxonomic scope" value="Eukaryota"/>
</dbReference>
<dbReference type="PANTHER" id="PTHR30466:SF1">
    <property type="entry name" value="FMN REDUCTASE (NADH) RUTF"/>
    <property type="match status" value="1"/>
</dbReference>
<dbReference type="InParanoid" id="B8LXL7"/>
<protein>
    <recommendedName>
        <fullName evidence="3">Flavin reductase like domain-containing protein</fullName>
    </recommendedName>
</protein>
<dbReference type="AlphaFoldDB" id="B8LXL7"/>
<dbReference type="InterPro" id="IPR050268">
    <property type="entry name" value="NADH-dep_flavin_reductase"/>
</dbReference>
<dbReference type="GeneID" id="8109417"/>
<dbReference type="InterPro" id="IPR002563">
    <property type="entry name" value="Flavin_Rdtase-like_dom"/>
</dbReference>
<evidence type="ECO:0000256" key="2">
    <source>
        <dbReference type="SAM" id="MobiDB-lite"/>
    </source>
</evidence>
<evidence type="ECO:0000313" key="5">
    <source>
        <dbReference type="Proteomes" id="UP000001745"/>
    </source>
</evidence>
<dbReference type="PhylomeDB" id="B8LXL7"/>
<evidence type="ECO:0000313" key="4">
    <source>
        <dbReference type="EMBL" id="EED24519.1"/>
    </source>
</evidence>
<dbReference type="STRING" id="441959.B8LXL7"/>
<organism evidence="4 5">
    <name type="scientific">Talaromyces stipitatus (strain ATCC 10500 / CBS 375.48 / QM 6759 / NRRL 1006)</name>
    <name type="common">Penicillium stipitatum</name>
    <dbReference type="NCBI Taxonomy" id="441959"/>
    <lineage>
        <taxon>Eukaryota</taxon>
        <taxon>Fungi</taxon>
        <taxon>Dikarya</taxon>
        <taxon>Ascomycota</taxon>
        <taxon>Pezizomycotina</taxon>
        <taxon>Eurotiomycetes</taxon>
        <taxon>Eurotiomycetidae</taxon>
        <taxon>Eurotiales</taxon>
        <taxon>Trichocomaceae</taxon>
        <taxon>Talaromyces</taxon>
        <taxon>Talaromyces sect. Talaromyces</taxon>
    </lineage>
</organism>
<gene>
    <name evidence="4" type="ORF">TSTA_078730</name>
</gene>
<evidence type="ECO:0000256" key="1">
    <source>
        <dbReference type="ARBA" id="ARBA00023002"/>
    </source>
</evidence>
<dbReference type="Gene3D" id="2.30.110.10">
    <property type="entry name" value="Electron Transport, Fmn-binding Protein, Chain A"/>
    <property type="match status" value="1"/>
</dbReference>
<dbReference type="HOGENOM" id="CLU_070401_1_0_1"/>